<dbReference type="InterPro" id="IPR035371">
    <property type="entry name" value="Nrap_D6"/>
</dbReference>
<dbReference type="OrthoDB" id="10251401at2759"/>
<feature type="compositionally biased region" description="Basic residues" evidence="6">
    <location>
        <begin position="1"/>
        <end position="11"/>
    </location>
</feature>
<evidence type="ECO:0000259" key="9">
    <source>
        <dbReference type="Pfam" id="PF17404"/>
    </source>
</evidence>
<dbReference type="PANTHER" id="PTHR17972">
    <property type="entry name" value="NUCLEOLAR RNA-ASSOCIATED PROTEIN"/>
    <property type="match status" value="1"/>
</dbReference>
<dbReference type="FunFam" id="1.10.1410.10:FF:000014">
    <property type="entry name" value="U3 small nucleolar RNA-associated protein 22"/>
    <property type="match status" value="1"/>
</dbReference>
<dbReference type="GO" id="GO:0006364">
    <property type="term" value="P:rRNA processing"/>
    <property type="evidence" value="ECO:0007669"/>
    <property type="project" value="UniProtKB-KW"/>
</dbReference>
<dbReference type="GO" id="GO:0006409">
    <property type="term" value="P:tRNA export from nucleus"/>
    <property type="evidence" value="ECO:0007669"/>
    <property type="project" value="TreeGrafter"/>
</dbReference>
<dbReference type="Pfam" id="PF17403">
    <property type="entry name" value="Nrap_D2"/>
    <property type="match status" value="1"/>
</dbReference>
<feature type="domain" description="Nrap protein" evidence="9">
    <location>
        <begin position="461"/>
        <end position="605"/>
    </location>
</feature>
<comment type="subcellular location">
    <subcellularLocation>
        <location evidence="1 5">Nucleus</location>
        <location evidence="1 5">Nucleolus</location>
    </subcellularLocation>
</comment>
<feature type="domain" description="Nrap protein" evidence="12">
    <location>
        <begin position="976"/>
        <end position="1104"/>
    </location>
</feature>
<dbReference type="InterPro" id="IPR035082">
    <property type="entry name" value="Nrap_D1"/>
</dbReference>
<feature type="domain" description="Nrap protein" evidence="10">
    <location>
        <begin position="618"/>
        <end position="815"/>
    </location>
</feature>
<evidence type="ECO:0000256" key="4">
    <source>
        <dbReference type="ARBA" id="ARBA00023242"/>
    </source>
</evidence>
<organism evidence="13 14">
    <name type="scientific">Aspergillus parasiticus (strain ATCC 56775 / NRRL 5862 / SRRC 143 / SU-1)</name>
    <dbReference type="NCBI Taxonomy" id="1403190"/>
    <lineage>
        <taxon>Eukaryota</taxon>
        <taxon>Fungi</taxon>
        <taxon>Dikarya</taxon>
        <taxon>Ascomycota</taxon>
        <taxon>Pezizomycotina</taxon>
        <taxon>Eurotiomycetes</taxon>
        <taxon>Eurotiomycetidae</taxon>
        <taxon>Eurotiales</taxon>
        <taxon>Aspergillaceae</taxon>
        <taxon>Aspergillus</taxon>
        <taxon>Aspergillus subgen. Circumdati</taxon>
    </lineage>
</organism>
<evidence type="ECO:0000259" key="8">
    <source>
        <dbReference type="Pfam" id="PF17403"/>
    </source>
</evidence>
<dbReference type="GO" id="GO:0034456">
    <property type="term" value="C:UTP-C complex"/>
    <property type="evidence" value="ECO:0007669"/>
    <property type="project" value="TreeGrafter"/>
</dbReference>
<evidence type="ECO:0000259" key="12">
    <source>
        <dbReference type="Pfam" id="PF17407"/>
    </source>
</evidence>
<evidence type="ECO:0000313" key="14">
    <source>
        <dbReference type="Proteomes" id="UP000033540"/>
    </source>
</evidence>
<dbReference type="PANTHER" id="PTHR17972:SF0">
    <property type="entry name" value="NUCLEOLAR PROTEIN 6"/>
    <property type="match status" value="1"/>
</dbReference>
<dbReference type="InterPro" id="IPR035370">
    <property type="entry name" value="Nrap_D5"/>
</dbReference>
<dbReference type="Proteomes" id="UP000033540">
    <property type="component" value="Unassembled WGS sequence"/>
</dbReference>
<comment type="caution">
    <text evidence="13">The sequence shown here is derived from an EMBL/GenBank/DDBJ whole genome shotgun (WGS) entry which is preliminary data.</text>
</comment>
<dbReference type="Pfam" id="PF17407">
    <property type="entry name" value="Nrap_D6"/>
    <property type="match status" value="1"/>
</dbReference>
<feature type="region of interest" description="Disordered" evidence="6">
    <location>
        <begin position="1"/>
        <end position="50"/>
    </location>
</feature>
<evidence type="ECO:0000259" key="7">
    <source>
        <dbReference type="Pfam" id="PF03813"/>
    </source>
</evidence>
<evidence type="ECO:0000256" key="2">
    <source>
        <dbReference type="ARBA" id="ARBA00006674"/>
    </source>
</evidence>
<evidence type="ECO:0000313" key="13">
    <source>
        <dbReference type="EMBL" id="KJK67650.1"/>
    </source>
</evidence>
<dbReference type="InterPro" id="IPR005554">
    <property type="entry name" value="NOL6/Upt22"/>
</dbReference>
<dbReference type="GO" id="GO:0032040">
    <property type="term" value="C:small-subunit processome"/>
    <property type="evidence" value="ECO:0007669"/>
    <property type="project" value="TreeGrafter"/>
</dbReference>
<dbReference type="Pfam" id="PF17405">
    <property type="entry name" value="Nrap_D4"/>
    <property type="match status" value="1"/>
</dbReference>
<feature type="domain" description="Nrap protein" evidence="8">
    <location>
        <begin position="317"/>
        <end position="456"/>
    </location>
</feature>
<evidence type="ECO:0000256" key="5">
    <source>
        <dbReference type="RuleBase" id="RU364032"/>
    </source>
</evidence>
<keyword evidence="5" id="KW-0690">Ribosome biogenesis</keyword>
<evidence type="ECO:0000256" key="3">
    <source>
        <dbReference type="ARBA" id="ARBA00022884"/>
    </source>
</evidence>
<dbReference type="Pfam" id="PF17404">
    <property type="entry name" value="Nrap_D3"/>
    <property type="match status" value="1"/>
</dbReference>
<evidence type="ECO:0000259" key="10">
    <source>
        <dbReference type="Pfam" id="PF17405"/>
    </source>
</evidence>
<dbReference type="InterPro" id="IPR035367">
    <property type="entry name" value="Nrap_D2"/>
</dbReference>
<keyword evidence="5" id="KW-0698">rRNA processing</keyword>
<proteinExistence type="inferred from homology"/>
<evidence type="ECO:0000259" key="11">
    <source>
        <dbReference type="Pfam" id="PF17406"/>
    </source>
</evidence>
<dbReference type="AlphaFoldDB" id="A0A0F0IIX3"/>
<accession>A0A0F0IIX3</accession>
<dbReference type="STRING" id="1403190.A0A0F0IIX3"/>
<dbReference type="Pfam" id="PF17406">
    <property type="entry name" value="Nrap_D5"/>
    <property type="match status" value="1"/>
</dbReference>
<dbReference type="InterPro" id="IPR035369">
    <property type="entry name" value="Nrap_D4"/>
</dbReference>
<evidence type="ECO:0000256" key="1">
    <source>
        <dbReference type="ARBA" id="ARBA00004604"/>
    </source>
</evidence>
<dbReference type="GO" id="GO:0032545">
    <property type="term" value="C:CURI complex"/>
    <property type="evidence" value="ECO:0007669"/>
    <property type="project" value="TreeGrafter"/>
</dbReference>
<name>A0A0F0IIX3_ASPPU</name>
<dbReference type="Gene3D" id="1.10.1410.10">
    <property type="match status" value="1"/>
</dbReference>
<dbReference type="EMBL" id="JZEE01000167">
    <property type="protein sequence ID" value="KJK67650.1"/>
    <property type="molecule type" value="Genomic_DNA"/>
</dbReference>
<dbReference type="Gene3D" id="3.30.70.3030">
    <property type="match status" value="1"/>
</dbReference>
<gene>
    <name evidence="13" type="ORF">P875_00109091</name>
</gene>
<comment type="similarity">
    <text evidence="2 5">Belongs to the NRAP family.</text>
</comment>
<keyword evidence="5" id="KW-0687">Ribonucleoprotein</keyword>
<dbReference type="GO" id="GO:0003723">
    <property type="term" value="F:RNA binding"/>
    <property type="evidence" value="ECO:0007669"/>
    <property type="project" value="UniProtKB-KW"/>
</dbReference>
<feature type="domain" description="Nrap protein" evidence="7">
    <location>
        <begin position="172"/>
        <end position="313"/>
    </location>
</feature>
<evidence type="ECO:0000256" key="6">
    <source>
        <dbReference type="SAM" id="MobiDB-lite"/>
    </source>
</evidence>
<feature type="compositionally biased region" description="Polar residues" evidence="6">
    <location>
        <begin position="13"/>
        <end position="31"/>
    </location>
</feature>
<dbReference type="InterPro" id="IPR035368">
    <property type="entry name" value="Nrap_D3"/>
</dbReference>
<keyword evidence="3 5" id="KW-0694">RNA-binding</keyword>
<keyword evidence="4 5" id="KW-0539">Nucleus</keyword>
<dbReference type="Pfam" id="PF03813">
    <property type="entry name" value="Nrap"/>
    <property type="match status" value="1"/>
</dbReference>
<protein>
    <recommendedName>
        <fullName evidence="5">U3 small nucleolar RNA-associated protein 22</fullName>
    </recommendedName>
</protein>
<sequence>MSAHTAKRRKLSPSPQMTQRAEQSNASNLNDLSKMARNEPSSMDGLIRRKKSDRSAELALASGVYKSNLFKLQLDELLTESRPNYDKHVSKLQDTLHKLKEIIDHIPERPPKPAVEAEKEFRSTHGILVPYPEPRPGKDTKYTVSYSKPTNVNVVGSFVLRTGVRASEPYTVDLAVTMPSSVFQEKDYVNHRFFHKRAYYIACLAAGIKDVGNLDFDIKFAQQDGDSLRPLILLEPTDSAKNGSQSMRSQIRILTAIEDTLFPIVRTLPMKNNVRQGSPDQPEPRAPTPFYNAALRSEATVAPFHKLLHSTAQICDSFRDACILGRIWLRQRGFGSSFQQGGFGGFEWTVLMSLLFEGGGFNGKPILLKSYSSYQLFKGTIQFLAGRNLLTPLLLFASDIPSPTGTPMVYDGKRGLNILYKMSPWSYSLLRHEANITLRMLNESRDDNFDKVFIYKVNEPMLRFDRLITLPISESSTVLRTIRSHNAIYEVLKKALGDRVDLIYLFSHGAEPWSLERKPSRKAASATIHVGLNLNPENAMRVVDHGPFAEQKEDAATFRSFWGEKAELRRFRDGTIRESLVWSDQPPSPSIVYQLLVYILHRHFNYEEDEIGYIGDEFDEKLRDSGNGIFLYSNPAFQLVTDAFNSLERSFQRMDEVPLTVRQLALASPLSRYSALRVQSASGLIRDPVDIVLQFESSSRWPDDLVAIQMTKVAFLIKIGDCLVSSGTASSCKVGLENESNRTLNNAFLDISHTSGVIFRLRIHHDREQLLLERQLKEKGASLQVKQEAAYTLSAYKRLFIQSPRLTQAIRTLCTRFPLLSPTIRLVKHWFNCHLFTGHVNEEVIELVVARVFTQPYPWNTPSSVMVGFLRTLHFLSRWDWQQDPLIVDLCGELDQDTIKAVRTRFSGWRSIDPAMNTVALFVASDIDPDGVTWTHYEMPPKVVAARMSTLAKGAVKLVRENGATLDVSDLFHTSLAPYDFIINLRSKSLHDRPTSLSKYKNLNELNNKAQTAQLKVVRSFVRDLQACFSPNILFFHGDEHCDVLAGLWNPQTTKPKNWSLKLTYSSSPSILDGTRKEDGEVTINRDAILNEISRLGHGLVDSIEVFGME</sequence>
<feature type="domain" description="Nrap protein" evidence="11">
    <location>
        <begin position="817"/>
        <end position="973"/>
    </location>
</feature>
<reference evidence="13 14" key="1">
    <citation type="submission" date="2015-02" db="EMBL/GenBank/DDBJ databases">
        <title>Draft genome sequence of Aspergillus parasiticus SU-1.</title>
        <authorList>
            <person name="Yu J."/>
            <person name="Fedorova N."/>
            <person name="Yin Y."/>
            <person name="Losada L."/>
            <person name="Zafar N."/>
            <person name="Taujale R."/>
            <person name="Ehrlich K.C."/>
            <person name="Bhatnagar D."/>
            <person name="Cleveland T.E."/>
            <person name="Bennett J.W."/>
            <person name="Nierman W.C."/>
        </authorList>
    </citation>
    <scope>NUCLEOTIDE SEQUENCE [LARGE SCALE GENOMIC DNA]</scope>
    <source>
        <strain evidence="14">ATCC 56775 / NRRL 5862 / SRRC 143 / SU-1</strain>
    </source>
</reference>